<dbReference type="EMBL" id="CP109109">
    <property type="protein sequence ID" value="WSB96901.1"/>
    <property type="molecule type" value="Genomic_DNA"/>
</dbReference>
<sequence length="630" mass="65849">MTGGSIHQLFEERARQTPDRIAVITDSDRIGYERLDADAGRLAAYLATNTGLPDSGSTVAICTRRPAEVLVSILAVLKAGHAYAVLDPGTPAQELHGLLGLARAKAVITNKSLLPRIDDGRGRTAICLDTDATAIAHAGPAPRDAAGPPPDGPAAVLFTAGTTGSRTAVSTGHDRLLAAYAAWSEVYGLSPEDRLLVTAPPATTEFTGGWIRALCSGATLVLSERPITSERITAEQITVAEMSPATAARLTEEELPSLRLLAVGGSPLRLDEQLRLQGLLPATGARVLSVYGTAEVAGCGTWFEPEQLPGPVANPERAAYLGLPFPGCAAALRKGRIWLTPPEGGDAVPTGDVGRRQGEGPIEFRGRAADRVKIDGRTVDTYRVESALAGHPHIQDVVVTGDRGRRGGRLIAFVVPGAGAPFGAAPEAASLRARLTGLVPAGDVPEAVVRLRKLPVNAAGKVDRGELPLPPVPGAVRASGKSGASDDATEGAIAAAVAVCSGFLALVLTNVIFPGSTDLTGVPGPWNVLFALLYLAEWCAFAVGMGFLAVGRGVMLRRSESRGLTAVAHLAIVYLLVAWWPQDNLYRLAAKTDWPRQAALVYSFNVPLMIAALIVVIWVVSLPAVGQRDR</sequence>
<evidence type="ECO:0000313" key="2">
    <source>
        <dbReference type="Proteomes" id="UP001348369"/>
    </source>
</evidence>
<accession>A0ACD4ZIA6</accession>
<organism evidence="1 2">
    <name type="scientific">Streptomyces scopuliridis</name>
    <dbReference type="NCBI Taxonomy" id="452529"/>
    <lineage>
        <taxon>Bacteria</taxon>
        <taxon>Bacillati</taxon>
        <taxon>Actinomycetota</taxon>
        <taxon>Actinomycetes</taxon>
        <taxon>Kitasatosporales</taxon>
        <taxon>Streptomycetaceae</taxon>
        <taxon>Streptomyces</taxon>
    </lineage>
</organism>
<gene>
    <name evidence="1" type="ORF">OG835_07745</name>
</gene>
<protein>
    <submittedName>
        <fullName evidence="1">AMP-binding protein</fullName>
    </submittedName>
</protein>
<evidence type="ECO:0000313" key="1">
    <source>
        <dbReference type="EMBL" id="WSB96901.1"/>
    </source>
</evidence>
<proteinExistence type="predicted"/>
<name>A0ACD4ZIA6_9ACTN</name>
<reference evidence="1" key="1">
    <citation type="submission" date="2022-10" db="EMBL/GenBank/DDBJ databases">
        <title>The complete genomes of actinobacterial strains from the NBC collection.</title>
        <authorList>
            <person name="Joergensen T.S."/>
            <person name="Alvarez Arevalo M."/>
            <person name="Sterndorff E.B."/>
            <person name="Faurdal D."/>
            <person name="Vuksanovic O."/>
            <person name="Mourched A.-S."/>
            <person name="Charusanti P."/>
            <person name="Shaw S."/>
            <person name="Blin K."/>
            <person name="Weber T."/>
        </authorList>
    </citation>
    <scope>NUCLEOTIDE SEQUENCE</scope>
    <source>
        <strain evidence="1">NBC 01771</strain>
    </source>
</reference>
<dbReference type="Proteomes" id="UP001348369">
    <property type="component" value="Chromosome"/>
</dbReference>
<keyword evidence="2" id="KW-1185">Reference proteome</keyword>